<accession>A0A540L952</accession>
<dbReference type="Proteomes" id="UP000315295">
    <property type="component" value="Unassembled WGS sequence"/>
</dbReference>
<reference evidence="1 2" key="1">
    <citation type="journal article" date="2019" name="G3 (Bethesda)">
        <title>Sequencing of a Wild Apple (Malus baccata) Genome Unravels the Differences Between Cultivated and Wild Apple Species Regarding Disease Resistance and Cold Tolerance.</title>
        <authorList>
            <person name="Chen X."/>
        </authorList>
    </citation>
    <scope>NUCLEOTIDE SEQUENCE [LARGE SCALE GENOMIC DNA]</scope>
    <source>
        <strain evidence="2">cv. Shandingzi</strain>
        <tissue evidence="1">Leaves</tissue>
    </source>
</reference>
<gene>
    <name evidence="1" type="ORF">C1H46_031586</name>
</gene>
<protein>
    <submittedName>
        <fullName evidence="1">Uncharacterized protein</fullName>
    </submittedName>
</protein>
<proteinExistence type="predicted"/>
<sequence>MDLYGGTSSDCKIRLQRTFANFTVQNFNSLSTCIFMQLEAGNLKNRWSLPEIKDYLEEAGFKSVHFWLRKMEDSREIRRADGLGVGRDIKYEEAKHFQQHGSWNADIVGVALLHAPGKLCVEVGLNMCIWLLVTVNCEVVYLLLSSNDSIIKT</sequence>
<dbReference type="STRING" id="106549.A0A540L952"/>
<name>A0A540L952_MALBA</name>
<organism evidence="1 2">
    <name type="scientific">Malus baccata</name>
    <name type="common">Siberian crab apple</name>
    <name type="synonym">Pyrus baccata</name>
    <dbReference type="NCBI Taxonomy" id="106549"/>
    <lineage>
        <taxon>Eukaryota</taxon>
        <taxon>Viridiplantae</taxon>
        <taxon>Streptophyta</taxon>
        <taxon>Embryophyta</taxon>
        <taxon>Tracheophyta</taxon>
        <taxon>Spermatophyta</taxon>
        <taxon>Magnoliopsida</taxon>
        <taxon>eudicotyledons</taxon>
        <taxon>Gunneridae</taxon>
        <taxon>Pentapetalae</taxon>
        <taxon>rosids</taxon>
        <taxon>fabids</taxon>
        <taxon>Rosales</taxon>
        <taxon>Rosaceae</taxon>
        <taxon>Amygdaloideae</taxon>
        <taxon>Maleae</taxon>
        <taxon>Malus</taxon>
    </lineage>
</organism>
<dbReference type="PANTHER" id="PTHR37211:SF1">
    <property type="entry name" value="EXPRESSED PROTEIN"/>
    <property type="match status" value="1"/>
</dbReference>
<keyword evidence="2" id="KW-1185">Reference proteome</keyword>
<dbReference type="AlphaFoldDB" id="A0A540L952"/>
<evidence type="ECO:0000313" key="1">
    <source>
        <dbReference type="EMBL" id="TQD82839.1"/>
    </source>
</evidence>
<comment type="caution">
    <text evidence="1">The sequence shown here is derived from an EMBL/GenBank/DDBJ whole genome shotgun (WGS) entry which is preliminary data.</text>
</comment>
<dbReference type="EMBL" id="VIEB01000705">
    <property type="protein sequence ID" value="TQD82839.1"/>
    <property type="molecule type" value="Genomic_DNA"/>
</dbReference>
<dbReference type="PANTHER" id="PTHR37211">
    <property type="entry name" value="EXPRESSED PROTEIN"/>
    <property type="match status" value="1"/>
</dbReference>
<evidence type="ECO:0000313" key="2">
    <source>
        <dbReference type="Proteomes" id="UP000315295"/>
    </source>
</evidence>